<dbReference type="GO" id="GO:0055085">
    <property type="term" value="P:transmembrane transport"/>
    <property type="evidence" value="ECO:0007669"/>
    <property type="project" value="UniProtKB-ARBA"/>
</dbReference>
<proteinExistence type="inferred from homology"/>
<evidence type="ECO:0000256" key="4">
    <source>
        <dbReference type="ARBA" id="ARBA00022741"/>
    </source>
</evidence>
<organism evidence="7 8">
    <name type="scientific">Lampropedia aestuarii</name>
    <dbReference type="NCBI Taxonomy" id="2562762"/>
    <lineage>
        <taxon>Bacteria</taxon>
        <taxon>Pseudomonadati</taxon>
        <taxon>Pseudomonadota</taxon>
        <taxon>Betaproteobacteria</taxon>
        <taxon>Burkholderiales</taxon>
        <taxon>Comamonadaceae</taxon>
        <taxon>Lampropedia</taxon>
    </lineage>
</organism>
<dbReference type="InterPro" id="IPR027417">
    <property type="entry name" value="P-loop_NTPase"/>
</dbReference>
<reference evidence="7 8" key="1">
    <citation type="submission" date="2019-04" db="EMBL/GenBank/DDBJ databases">
        <title>Lampropedia sp YIM MLB12 draf genome.</title>
        <authorList>
            <person name="Wang Y.-X."/>
        </authorList>
    </citation>
    <scope>NUCLEOTIDE SEQUENCE [LARGE SCALE GENOMIC DNA]</scope>
    <source>
        <strain evidence="7 8">YIM MLB12</strain>
    </source>
</reference>
<evidence type="ECO:0000256" key="3">
    <source>
        <dbReference type="ARBA" id="ARBA00022475"/>
    </source>
</evidence>
<dbReference type="PROSITE" id="PS50893">
    <property type="entry name" value="ABC_TRANSPORTER_2"/>
    <property type="match status" value="1"/>
</dbReference>
<keyword evidence="3" id="KW-1003">Cell membrane</keyword>
<dbReference type="PANTHER" id="PTHR43776:SF7">
    <property type="entry name" value="D,D-DIPEPTIDE TRANSPORT ATP-BINDING PROTEIN DDPF-RELATED"/>
    <property type="match status" value="1"/>
</dbReference>
<dbReference type="InterPro" id="IPR050319">
    <property type="entry name" value="ABC_transp_ATP-bind"/>
</dbReference>
<sequence length="247" mass="27454">MLQVRDIWRSYRDKKWFGSASREVLKGVSFEVAPGEAVGLLGASGSGKSTLARIISGIEAPERGEVTLHGLNLMHRRHRRQRISVVFQDYTASINPSMTVFDAIAEPLRLQSVWAREALYEHVAALLARVGLPEALMQRYAAELSGGQAQRVCIARAIANQPDLIILDEAVSSLDVPVQVQILELLEALRESCGLSYLFITHDVMALCFVCQRVLFLDDGRIVESCKVESLPDVRQPYARRLLNAVI</sequence>
<keyword evidence="8" id="KW-1185">Reference proteome</keyword>
<dbReference type="Proteomes" id="UP000306236">
    <property type="component" value="Unassembled WGS sequence"/>
</dbReference>
<accession>A0A4S5BSM2</accession>
<gene>
    <name evidence="7" type="ORF">E8K88_07005</name>
</gene>
<evidence type="ECO:0000259" key="6">
    <source>
        <dbReference type="PROSITE" id="PS50893"/>
    </source>
</evidence>
<dbReference type="CDD" id="cd03257">
    <property type="entry name" value="ABC_NikE_OppD_transporters"/>
    <property type="match status" value="1"/>
</dbReference>
<dbReference type="AlphaFoldDB" id="A0A4S5BSM2"/>
<name>A0A4S5BSM2_9BURK</name>
<dbReference type="EMBL" id="SSWX01000007">
    <property type="protein sequence ID" value="THJ34263.1"/>
    <property type="molecule type" value="Genomic_DNA"/>
</dbReference>
<keyword evidence="4" id="KW-0547">Nucleotide-binding</keyword>
<dbReference type="InterPro" id="IPR017871">
    <property type="entry name" value="ABC_transporter-like_CS"/>
</dbReference>
<feature type="domain" description="ABC transporter" evidence="6">
    <location>
        <begin position="2"/>
        <end position="244"/>
    </location>
</feature>
<dbReference type="Gene3D" id="3.40.50.300">
    <property type="entry name" value="P-loop containing nucleotide triphosphate hydrolases"/>
    <property type="match status" value="1"/>
</dbReference>
<dbReference type="RefSeq" id="WP_136405938.1">
    <property type="nucleotide sequence ID" value="NZ_SSWX01000007.1"/>
</dbReference>
<protein>
    <submittedName>
        <fullName evidence="7">ABC transporter ATP-binding protein</fullName>
    </submittedName>
</protein>
<keyword evidence="5 7" id="KW-0067">ATP-binding</keyword>
<dbReference type="SUPFAM" id="SSF52540">
    <property type="entry name" value="P-loop containing nucleoside triphosphate hydrolases"/>
    <property type="match status" value="1"/>
</dbReference>
<evidence type="ECO:0000313" key="8">
    <source>
        <dbReference type="Proteomes" id="UP000306236"/>
    </source>
</evidence>
<dbReference type="OrthoDB" id="9802772at2"/>
<dbReference type="GO" id="GO:0005524">
    <property type="term" value="F:ATP binding"/>
    <property type="evidence" value="ECO:0007669"/>
    <property type="project" value="UniProtKB-KW"/>
</dbReference>
<evidence type="ECO:0000256" key="1">
    <source>
        <dbReference type="ARBA" id="ARBA00005417"/>
    </source>
</evidence>
<dbReference type="GO" id="GO:0016887">
    <property type="term" value="F:ATP hydrolysis activity"/>
    <property type="evidence" value="ECO:0007669"/>
    <property type="project" value="InterPro"/>
</dbReference>
<evidence type="ECO:0000313" key="7">
    <source>
        <dbReference type="EMBL" id="THJ34263.1"/>
    </source>
</evidence>
<dbReference type="Pfam" id="PF00005">
    <property type="entry name" value="ABC_tran"/>
    <property type="match status" value="1"/>
</dbReference>
<dbReference type="InterPro" id="IPR003593">
    <property type="entry name" value="AAA+_ATPase"/>
</dbReference>
<evidence type="ECO:0000256" key="2">
    <source>
        <dbReference type="ARBA" id="ARBA00022448"/>
    </source>
</evidence>
<comment type="caution">
    <text evidence="7">The sequence shown here is derived from an EMBL/GenBank/DDBJ whole genome shotgun (WGS) entry which is preliminary data.</text>
</comment>
<dbReference type="InterPro" id="IPR003439">
    <property type="entry name" value="ABC_transporter-like_ATP-bd"/>
</dbReference>
<evidence type="ECO:0000256" key="5">
    <source>
        <dbReference type="ARBA" id="ARBA00022840"/>
    </source>
</evidence>
<keyword evidence="3" id="KW-0472">Membrane</keyword>
<dbReference type="SMART" id="SM00382">
    <property type="entry name" value="AAA"/>
    <property type="match status" value="1"/>
</dbReference>
<dbReference type="PROSITE" id="PS00211">
    <property type="entry name" value="ABC_TRANSPORTER_1"/>
    <property type="match status" value="1"/>
</dbReference>
<comment type="similarity">
    <text evidence="1">Belongs to the ABC transporter superfamily.</text>
</comment>
<dbReference type="PANTHER" id="PTHR43776">
    <property type="entry name" value="TRANSPORT ATP-BINDING PROTEIN"/>
    <property type="match status" value="1"/>
</dbReference>
<keyword evidence="2" id="KW-0813">Transport</keyword>